<dbReference type="Proteomes" id="UP001480595">
    <property type="component" value="Unassembled WGS sequence"/>
</dbReference>
<feature type="region of interest" description="Disordered" evidence="1">
    <location>
        <begin position="141"/>
        <end position="166"/>
    </location>
</feature>
<reference evidence="2 3" key="1">
    <citation type="submission" date="2023-01" db="EMBL/GenBank/DDBJ databases">
        <title>Analysis of 21 Apiospora genomes using comparative genomics revels a genus with tremendous synthesis potential of carbohydrate active enzymes and secondary metabolites.</title>
        <authorList>
            <person name="Sorensen T."/>
        </authorList>
    </citation>
    <scope>NUCLEOTIDE SEQUENCE [LARGE SCALE GENOMIC DNA]</scope>
    <source>
        <strain evidence="2 3">CBS 135458</strain>
    </source>
</reference>
<dbReference type="GeneID" id="92085173"/>
<dbReference type="EMBL" id="JAQQWL010000001">
    <property type="protein sequence ID" value="KAK8091196.1"/>
    <property type="molecule type" value="Genomic_DNA"/>
</dbReference>
<comment type="caution">
    <text evidence="2">The sequence shown here is derived from an EMBL/GenBank/DDBJ whole genome shotgun (WGS) entry which is preliminary data.</text>
</comment>
<gene>
    <name evidence="2" type="ORF">PG994_000701</name>
</gene>
<feature type="compositionally biased region" description="Basic and acidic residues" evidence="1">
    <location>
        <begin position="31"/>
        <end position="71"/>
    </location>
</feature>
<evidence type="ECO:0000256" key="1">
    <source>
        <dbReference type="SAM" id="MobiDB-lite"/>
    </source>
</evidence>
<accession>A0ABR1X710</accession>
<evidence type="ECO:0000313" key="2">
    <source>
        <dbReference type="EMBL" id="KAK8091196.1"/>
    </source>
</evidence>
<feature type="region of interest" description="Disordered" evidence="1">
    <location>
        <begin position="1"/>
        <end position="86"/>
    </location>
</feature>
<evidence type="ECO:0000313" key="3">
    <source>
        <dbReference type="Proteomes" id="UP001480595"/>
    </source>
</evidence>
<protein>
    <submittedName>
        <fullName evidence="2">Uncharacterized protein</fullName>
    </submittedName>
</protein>
<proteinExistence type="predicted"/>
<organism evidence="2 3">
    <name type="scientific">Apiospora phragmitis</name>
    <dbReference type="NCBI Taxonomy" id="2905665"/>
    <lineage>
        <taxon>Eukaryota</taxon>
        <taxon>Fungi</taxon>
        <taxon>Dikarya</taxon>
        <taxon>Ascomycota</taxon>
        <taxon>Pezizomycotina</taxon>
        <taxon>Sordariomycetes</taxon>
        <taxon>Xylariomycetidae</taxon>
        <taxon>Amphisphaeriales</taxon>
        <taxon>Apiosporaceae</taxon>
        <taxon>Apiospora</taxon>
    </lineage>
</organism>
<keyword evidence="3" id="KW-1185">Reference proteome</keyword>
<sequence>MDSESDEESWASCHEYPSDSESGSSPGSEEDTNHHSEQKETNIEHQFEQKVTELKYLKRDRQETSKDRNILETKLANSKAGHAEQEIAIRKHEELLESAKRESNRYLGDAEATEKTISDIDAKANTQTQKIDTLEEEIDGLRTRLPPGSQDPQPRTSVLKRGSDDFHDYARKRLRTQQREQDVELAEAEFHTKEGWTRARFDKKTGIAYAPVSEEAREMAAKVIVTLEQQVFPMPLQIRQVFQDTPQRMRDRNNTESIVKDKPYHTFFDYLAEGIRALQKSVDVMVTQLIHLRHSFNSGAEANPANVRELLDSFEKAYSWYELQDLIGFDLEDEYDEVTDQARLSLSRALSQGSNVSPDIERLISKLLENMSRFAFWATLLGGCLVEGYGRGDFEDDDDDHGISGPGISDLARIVERYHDLEKSPSTGLIFMPGFIRSDGLKAGYSLRPLHSTELAGVPEKVLGKLIAHVQHIEVNIWNFLRGWPLKQNLWITEGQSYQPFLYWKPLRRRLDHQLRW</sequence>
<dbReference type="RefSeq" id="XP_066722742.1">
    <property type="nucleotide sequence ID" value="XM_066852110.1"/>
</dbReference>
<name>A0ABR1X710_9PEZI</name>